<evidence type="ECO:0000256" key="1">
    <source>
        <dbReference type="SAM" id="MobiDB-lite"/>
    </source>
</evidence>
<proteinExistence type="predicted"/>
<evidence type="ECO:0000313" key="2">
    <source>
        <dbReference type="EMBL" id="CAE0464222.1"/>
    </source>
</evidence>
<protein>
    <submittedName>
        <fullName evidence="2">Uncharacterized protein</fullName>
    </submittedName>
</protein>
<dbReference type="EMBL" id="HBIO01011645">
    <property type="protein sequence ID" value="CAE0464222.1"/>
    <property type="molecule type" value="Transcribed_RNA"/>
</dbReference>
<name>A0A7S3Q3R2_9STRA</name>
<dbReference type="AlphaFoldDB" id="A0A7S3Q3R2"/>
<accession>A0A7S3Q3R2</accession>
<feature type="compositionally biased region" description="Basic residues" evidence="1">
    <location>
        <begin position="180"/>
        <end position="195"/>
    </location>
</feature>
<feature type="region of interest" description="Disordered" evidence="1">
    <location>
        <begin position="287"/>
        <end position="342"/>
    </location>
</feature>
<feature type="region of interest" description="Disordered" evidence="1">
    <location>
        <begin position="145"/>
        <end position="201"/>
    </location>
</feature>
<organism evidence="2">
    <name type="scientific">Chaetoceros debilis</name>
    <dbReference type="NCBI Taxonomy" id="122233"/>
    <lineage>
        <taxon>Eukaryota</taxon>
        <taxon>Sar</taxon>
        <taxon>Stramenopiles</taxon>
        <taxon>Ochrophyta</taxon>
        <taxon>Bacillariophyta</taxon>
        <taxon>Coscinodiscophyceae</taxon>
        <taxon>Chaetocerotophycidae</taxon>
        <taxon>Chaetocerotales</taxon>
        <taxon>Chaetocerotaceae</taxon>
        <taxon>Chaetoceros</taxon>
    </lineage>
</organism>
<sequence>MTDMNNNKNKVIIFDWDDTICPSTFVDQCQIQRFTDFPLHFQNLMNEIGRVAEQCLAAAAQYGEVIIITNSDDGWVRFSAERYVPSLLPILPKYRVVSARTAYEQFYPGQPLCWKAAAFAHEVNEFYSQIEKEMQIEMSHNKNMDMDDIEQPLSPMISTDDSSDDSEMIMHRRDSSKKSLSSHRLPRSSKRKHSNTHSVSAATQAYITSQIKREVISFGDSMEERTAVKIVSTQLTALPKSVMFLTSPSPEQLIGQLVMLTGHMKYICDYTSDLDLEISPHQAEKMAESVLNERSRSPSYGHMPTASKSQVDAGGNPNIHDGRTMPRMRAAAGSNHDDAFSL</sequence>
<reference evidence="2" key="1">
    <citation type="submission" date="2021-01" db="EMBL/GenBank/DDBJ databases">
        <authorList>
            <person name="Corre E."/>
            <person name="Pelletier E."/>
            <person name="Niang G."/>
            <person name="Scheremetjew M."/>
            <person name="Finn R."/>
            <person name="Kale V."/>
            <person name="Holt S."/>
            <person name="Cochrane G."/>
            <person name="Meng A."/>
            <person name="Brown T."/>
            <person name="Cohen L."/>
        </authorList>
    </citation>
    <scope>NUCLEOTIDE SEQUENCE</scope>
    <source>
        <strain evidence="2">MM31A-1</strain>
    </source>
</reference>
<feature type="compositionally biased region" description="Basic and acidic residues" evidence="1">
    <location>
        <begin position="168"/>
        <end position="177"/>
    </location>
</feature>
<dbReference type="PANTHER" id="PTHR38899:SF2">
    <property type="entry name" value="FCP1 HOMOLOGY DOMAIN-CONTAINING PROTEIN"/>
    <property type="match status" value="1"/>
</dbReference>
<gene>
    <name evidence="2" type="ORF">CDEB00056_LOCUS9063</name>
</gene>
<feature type="compositionally biased region" description="Basic and acidic residues" evidence="1">
    <location>
        <begin position="287"/>
        <end position="296"/>
    </location>
</feature>
<dbReference type="PANTHER" id="PTHR38899">
    <property type="entry name" value="DOMAIN OOKINETE PROTEIN, PUTATIVE-RELATED"/>
    <property type="match status" value="1"/>
</dbReference>